<dbReference type="SUPFAM" id="SSF51064">
    <property type="entry name" value="Head domain of nucleotide exchange factor GrpE"/>
    <property type="match status" value="1"/>
</dbReference>
<dbReference type="GO" id="GO:0006457">
    <property type="term" value="P:protein folding"/>
    <property type="evidence" value="ECO:0007669"/>
    <property type="project" value="InterPro"/>
</dbReference>
<dbReference type="InterPro" id="IPR000740">
    <property type="entry name" value="GrpE"/>
</dbReference>
<organism evidence="3">
    <name type="scientific">freshwater metagenome</name>
    <dbReference type="NCBI Taxonomy" id="449393"/>
    <lineage>
        <taxon>unclassified sequences</taxon>
        <taxon>metagenomes</taxon>
        <taxon>ecological metagenomes</taxon>
    </lineage>
</organism>
<proteinExistence type="inferred from homology"/>
<dbReference type="Gene3D" id="2.30.22.10">
    <property type="entry name" value="Head domain of nucleotide exchange factor GrpE"/>
    <property type="match status" value="1"/>
</dbReference>
<dbReference type="SUPFAM" id="SSF58014">
    <property type="entry name" value="Coiled-coil domain of nucleotide exchange factor GrpE"/>
    <property type="match status" value="1"/>
</dbReference>
<name>A0A6J6CJY2_9ZZZZ</name>
<dbReference type="PROSITE" id="PS01071">
    <property type="entry name" value="GRPE"/>
    <property type="match status" value="1"/>
</dbReference>
<dbReference type="AlphaFoldDB" id="A0A6J6CJY2"/>
<gene>
    <name evidence="3" type="ORF">UFOPK1421_01329</name>
</gene>
<comment type="similarity">
    <text evidence="1">Belongs to the GrpE family.</text>
</comment>
<dbReference type="GO" id="GO:0051082">
    <property type="term" value="F:unfolded protein binding"/>
    <property type="evidence" value="ECO:0007669"/>
    <property type="project" value="TreeGrafter"/>
</dbReference>
<dbReference type="PANTHER" id="PTHR21237:SF23">
    <property type="entry name" value="GRPE PROTEIN HOMOLOG, MITOCHONDRIAL"/>
    <property type="match status" value="1"/>
</dbReference>
<dbReference type="HAMAP" id="MF_01151">
    <property type="entry name" value="GrpE"/>
    <property type="match status" value="1"/>
</dbReference>
<dbReference type="EMBL" id="CAEZSL010000177">
    <property type="protein sequence ID" value="CAB4551802.1"/>
    <property type="molecule type" value="Genomic_DNA"/>
</dbReference>
<dbReference type="CDD" id="cd00446">
    <property type="entry name" value="GrpE"/>
    <property type="match status" value="1"/>
</dbReference>
<dbReference type="GO" id="GO:0051087">
    <property type="term" value="F:protein-folding chaperone binding"/>
    <property type="evidence" value="ECO:0007669"/>
    <property type="project" value="InterPro"/>
</dbReference>
<dbReference type="GO" id="GO:0000774">
    <property type="term" value="F:adenyl-nucleotide exchange factor activity"/>
    <property type="evidence" value="ECO:0007669"/>
    <property type="project" value="InterPro"/>
</dbReference>
<dbReference type="GO" id="GO:0042803">
    <property type="term" value="F:protein homodimerization activity"/>
    <property type="evidence" value="ECO:0007669"/>
    <property type="project" value="InterPro"/>
</dbReference>
<evidence type="ECO:0000256" key="2">
    <source>
        <dbReference type="ARBA" id="ARBA00023186"/>
    </source>
</evidence>
<keyword evidence="2" id="KW-0143">Chaperone</keyword>
<accession>A0A6J6CJY2</accession>
<evidence type="ECO:0000313" key="3">
    <source>
        <dbReference type="EMBL" id="CAB4551802.1"/>
    </source>
</evidence>
<dbReference type="InterPro" id="IPR013805">
    <property type="entry name" value="GrpE_CC"/>
</dbReference>
<protein>
    <submittedName>
        <fullName evidence="3">Unannotated protein</fullName>
    </submittedName>
</protein>
<dbReference type="PANTHER" id="PTHR21237">
    <property type="entry name" value="GRPE PROTEIN"/>
    <property type="match status" value="1"/>
</dbReference>
<reference evidence="3" key="1">
    <citation type="submission" date="2020-05" db="EMBL/GenBank/DDBJ databases">
        <authorList>
            <person name="Chiriac C."/>
            <person name="Salcher M."/>
            <person name="Ghai R."/>
            <person name="Kavagutti S V."/>
        </authorList>
    </citation>
    <scope>NUCLEOTIDE SEQUENCE</scope>
</reference>
<dbReference type="Gene3D" id="3.90.20.20">
    <property type="match status" value="1"/>
</dbReference>
<dbReference type="PRINTS" id="PR00773">
    <property type="entry name" value="GRPEPROTEIN"/>
</dbReference>
<dbReference type="Pfam" id="PF01025">
    <property type="entry name" value="GrpE"/>
    <property type="match status" value="1"/>
</dbReference>
<evidence type="ECO:0000256" key="1">
    <source>
        <dbReference type="ARBA" id="ARBA00009054"/>
    </source>
</evidence>
<dbReference type="InterPro" id="IPR009012">
    <property type="entry name" value="GrpE_head"/>
</dbReference>
<sequence>MDADHNDTDDVTEAEVVEPIEVPEAEPTVEQLLDALMAERDSFRDMAQRIQADFENYRKRVASQTSDDIDRATGRIAESLLSVLDACEAAFISHPAEIEPLFNLLLGELKKQGLEALDLDGQIFDPMKADAVMHEEGEGDADGNSIVVDVMRTGYTWKGRVLRPAMVKVRG</sequence>